<dbReference type="Gene3D" id="3.10.180.10">
    <property type="entry name" value="2,3-Dihydroxybiphenyl 1,2-Dioxygenase, domain 1"/>
    <property type="match status" value="1"/>
</dbReference>
<dbReference type="Proteomes" id="UP000471364">
    <property type="component" value="Unassembled WGS sequence"/>
</dbReference>
<organism evidence="2 4">
    <name type="scientific">Micromonospora aurantiaca</name>
    <name type="common">nom. illeg.</name>
    <dbReference type="NCBI Taxonomy" id="47850"/>
    <lineage>
        <taxon>Bacteria</taxon>
        <taxon>Bacillati</taxon>
        <taxon>Actinomycetota</taxon>
        <taxon>Actinomycetes</taxon>
        <taxon>Micromonosporales</taxon>
        <taxon>Micromonosporaceae</taxon>
        <taxon>Micromonospora</taxon>
    </lineage>
</organism>
<dbReference type="SUPFAM" id="SSF54593">
    <property type="entry name" value="Glyoxalase/Bleomycin resistance protein/Dihydroxybiphenyl dioxygenase"/>
    <property type="match status" value="1"/>
</dbReference>
<dbReference type="EMBL" id="CP031263">
    <property type="protein sequence ID" value="AXH92083.1"/>
    <property type="molecule type" value="Genomic_DNA"/>
</dbReference>
<dbReference type="PANTHER" id="PTHR33993">
    <property type="entry name" value="GLYOXALASE-RELATED"/>
    <property type="match status" value="1"/>
</dbReference>
<dbReference type="Proteomes" id="UP000253958">
    <property type="component" value="Chromosome"/>
</dbReference>
<proteinExistence type="predicted"/>
<dbReference type="InterPro" id="IPR037523">
    <property type="entry name" value="VOC_core"/>
</dbReference>
<evidence type="ECO:0000259" key="1">
    <source>
        <dbReference type="PROSITE" id="PS51819"/>
    </source>
</evidence>
<evidence type="ECO:0000313" key="2">
    <source>
        <dbReference type="EMBL" id="AXH92083.1"/>
    </source>
</evidence>
<name>A0A1C6SJF9_9ACTN</name>
<dbReference type="InterPro" id="IPR052164">
    <property type="entry name" value="Anthracycline_SecMetBiosynth"/>
</dbReference>
<reference evidence="2 4" key="2">
    <citation type="submission" date="2018-08" db="EMBL/GenBank/DDBJ databases">
        <title>Streptomyces kandeliansis sp. nov., an endophytic bacterium isolated from mangrove plant.</title>
        <authorList>
            <person name="Wang R."/>
        </authorList>
    </citation>
    <scope>NUCLEOTIDE SEQUENCE [LARGE SCALE GENOMIC DNA]</scope>
    <source>
        <strain evidence="2">110B</strain>
        <strain evidence="4">H14(2018)</strain>
    </source>
</reference>
<dbReference type="InterPro" id="IPR041581">
    <property type="entry name" value="Glyoxalase_6"/>
</dbReference>
<dbReference type="CDD" id="cd06587">
    <property type="entry name" value="VOC"/>
    <property type="match status" value="1"/>
</dbReference>
<dbReference type="AlphaFoldDB" id="A0A1C6SJF9"/>
<sequence length="127" mass="14309">MERVTGIGGLFFRVKDPTAMTKWYVDHLGLTPPPTPDEDRDWWQEQGPTVFAPYGADVEEETGQAVRLNFRVRDMAAMLAQLRAAGVEVSPEPEDYPEGRFGWAIDPEGNRIELWEPAPDRLKPPTG</sequence>
<gene>
    <name evidence="2" type="ORF">DVH21_20365</name>
    <name evidence="3" type="ORF">F6X54_16725</name>
</gene>
<evidence type="ECO:0000313" key="4">
    <source>
        <dbReference type="Proteomes" id="UP000253958"/>
    </source>
</evidence>
<dbReference type="InterPro" id="IPR029068">
    <property type="entry name" value="Glyas_Bleomycin-R_OHBP_Dase"/>
</dbReference>
<keyword evidence="5" id="KW-1185">Reference proteome</keyword>
<evidence type="ECO:0000313" key="3">
    <source>
        <dbReference type="EMBL" id="KAB1111331.1"/>
    </source>
</evidence>
<dbReference type="RefSeq" id="WP_013285662.1">
    <property type="nucleotide sequence ID" value="NZ_CBDRIO010000026.1"/>
</dbReference>
<accession>A0A1C6SJF9</accession>
<dbReference type="EMBL" id="WAAR01000070">
    <property type="protein sequence ID" value="KAB1111331.1"/>
    <property type="molecule type" value="Genomic_DNA"/>
</dbReference>
<evidence type="ECO:0000313" key="5">
    <source>
        <dbReference type="Proteomes" id="UP000471364"/>
    </source>
</evidence>
<feature type="domain" description="VOC" evidence="1">
    <location>
        <begin position="6"/>
        <end position="117"/>
    </location>
</feature>
<dbReference type="OMA" id="KVELWEP"/>
<reference evidence="3 5" key="3">
    <citation type="submission" date="2019-09" db="EMBL/GenBank/DDBJ databases">
        <title>High taxonomic diversity of Micromonospora strains isolated from Medicago sativa nodules in different geographical locations.</title>
        <authorList>
            <person name="Martinez-Hidalgo P."/>
            <person name="Flores-Felix J.D."/>
            <person name="Velazquez E."/>
            <person name="Brau L."/>
            <person name="Trujillo M.E."/>
            <person name="Martinez-Molina E."/>
        </authorList>
    </citation>
    <scope>NUCLEOTIDE SEQUENCE [LARGE SCALE GENOMIC DNA]</scope>
    <source>
        <strain evidence="3 5">ALFB5</strain>
    </source>
</reference>
<dbReference type="PROSITE" id="PS51819">
    <property type="entry name" value="VOC"/>
    <property type="match status" value="1"/>
</dbReference>
<dbReference type="PANTHER" id="PTHR33993:SF5">
    <property type="entry name" value="GLYOXALASE"/>
    <property type="match status" value="1"/>
</dbReference>
<protein>
    <submittedName>
        <fullName evidence="2">VOC family protein</fullName>
    </submittedName>
</protein>
<dbReference type="Pfam" id="PF18029">
    <property type="entry name" value="Glyoxalase_6"/>
    <property type="match status" value="1"/>
</dbReference>
<reference evidence="2 4" key="1">
    <citation type="submission" date="2018-07" db="EMBL/GenBank/DDBJ databases">
        <authorList>
            <person name="Ye Y."/>
        </authorList>
    </citation>
    <scope>NUCLEOTIDE SEQUENCE [LARGE SCALE GENOMIC DNA]</scope>
    <source>
        <strain evidence="2">110B</strain>
        <strain evidence="4">H14(2018)</strain>
    </source>
</reference>